<dbReference type="Pfam" id="PF03466">
    <property type="entry name" value="LysR_substrate"/>
    <property type="match status" value="1"/>
</dbReference>
<name>A0A841GIP6_9GAMM</name>
<keyword evidence="2" id="KW-0805">Transcription regulation</keyword>
<dbReference type="SUPFAM" id="SSF53850">
    <property type="entry name" value="Periplasmic binding protein-like II"/>
    <property type="match status" value="1"/>
</dbReference>
<comment type="caution">
    <text evidence="6">The sequence shown here is derived from an EMBL/GenBank/DDBJ whole genome shotgun (WGS) entry which is preliminary data.</text>
</comment>
<dbReference type="CDD" id="cd08422">
    <property type="entry name" value="PBP2_CrgA_like"/>
    <property type="match status" value="1"/>
</dbReference>
<keyword evidence="3 6" id="KW-0238">DNA-binding</keyword>
<dbReference type="Gene3D" id="3.40.190.290">
    <property type="match status" value="1"/>
</dbReference>
<proteinExistence type="inferred from homology"/>
<dbReference type="InterPro" id="IPR005119">
    <property type="entry name" value="LysR_subst-bd"/>
</dbReference>
<dbReference type="PANTHER" id="PTHR30537">
    <property type="entry name" value="HTH-TYPE TRANSCRIPTIONAL REGULATOR"/>
    <property type="match status" value="1"/>
</dbReference>
<protein>
    <submittedName>
        <fullName evidence="6">DNA-binding transcriptional LysR family regulator</fullName>
    </submittedName>
</protein>
<keyword evidence="7" id="KW-1185">Reference proteome</keyword>
<comment type="similarity">
    <text evidence="1">Belongs to the LysR transcriptional regulatory family.</text>
</comment>
<dbReference type="GO" id="GO:0043565">
    <property type="term" value="F:sequence-specific DNA binding"/>
    <property type="evidence" value="ECO:0007669"/>
    <property type="project" value="TreeGrafter"/>
</dbReference>
<organism evidence="6 7">
    <name type="scientific">Tolumonas osonensis</name>
    <dbReference type="NCBI Taxonomy" id="675874"/>
    <lineage>
        <taxon>Bacteria</taxon>
        <taxon>Pseudomonadati</taxon>
        <taxon>Pseudomonadota</taxon>
        <taxon>Gammaproteobacteria</taxon>
        <taxon>Aeromonadales</taxon>
        <taxon>Aeromonadaceae</taxon>
        <taxon>Tolumonas</taxon>
    </lineage>
</organism>
<dbReference type="SUPFAM" id="SSF46785">
    <property type="entry name" value="Winged helix' DNA-binding domain"/>
    <property type="match status" value="1"/>
</dbReference>
<dbReference type="Proteomes" id="UP000585721">
    <property type="component" value="Unassembled WGS sequence"/>
</dbReference>
<keyword evidence="4" id="KW-0804">Transcription</keyword>
<dbReference type="InterPro" id="IPR036388">
    <property type="entry name" value="WH-like_DNA-bd_sf"/>
</dbReference>
<feature type="domain" description="HTH lysR-type" evidence="5">
    <location>
        <begin position="1"/>
        <end position="60"/>
    </location>
</feature>
<dbReference type="Gene3D" id="1.10.10.10">
    <property type="entry name" value="Winged helix-like DNA-binding domain superfamily/Winged helix DNA-binding domain"/>
    <property type="match status" value="1"/>
</dbReference>
<evidence type="ECO:0000256" key="2">
    <source>
        <dbReference type="ARBA" id="ARBA00023015"/>
    </source>
</evidence>
<evidence type="ECO:0000259" key="5">
    <source>
        <dbReference type="PROSITE" id="PS50931"/>
    </source>
</evidence>
<dbReference type="EMBL" id="JACHGR010000002">
    <property type="protein sequence ID" value="MBB6054740.1"/>
    <property type="molecule type" value="Genomic_DNA"/>
</dbReference>
<evidence type="ECO:0000256" key="3">
    <source>
        <dbReference type="ARBA" id="ARBA00023125"/>
    </source>
</evidence>
<dbReference type="InterPro" id="IPR058163">
    <property type="entry name" value="LysR-type_TF_proteobact-type"/>
</dbReference>
<dbReference type="GO" id="GO:0006351">
    <property type="term" value="P:DNA-templated transcription"/>
    <property type="evidence" value="ECO:0007669"/>
    <property type="project" value="TreeGrafter"/>
</dbReference>
<sequence>MFNRLDYLKIFCAAAQQRTFRDAALKLNVSPQVVTRCIKELESELGEILFVRSTRNIKITTFGEQFFEKAKSALTVLDDVFHNTPHENLPVKITAPPSYAKQFLIPVLAKISREYPEIQFDLRLTNQIADVVEDKIDIGIRAGRPITDNRFVARQVCKVNHVVVGTPELIARVGKPTCIEDLQHLPVTTMFDNNRNQPWEWFFKENQSFRPEAPVLISDDADAELEAVLSGIGFGQISVSVAAAYIQRGVLVPVLTEFELLDEWDVYIYRPQSGPVPSRVRIIFDALVQHFQDPDFFPVRIPETAV</sequence>
<dbReference type="GO" id="GO:0003700">
    <property type="term" value="F:DNA-binding transcription factor activity"/>
    <property type="evidence" value="ECO:0007669"/>
    <property type="project" value="InterPro"/>
</dbReference>
<dbReference type="PANTHER" id="PTHR30537:SF5">
    <property type="entry name" value="HTH-TYPE TRANSCRIPTIONAL ACTIVATOR TTDR-RELATED"/>
    <property type="match status" value="1"/>
</dbReference>
<evidence type="ECO:0000256" key="4">
    <source>
        <dbReference type="ARBA" id="ARBA00023163"/>
    </source>
</evidence>
<evidence type="ECO:0000313" key="6">
    <source>
        <dbReference type="EMBL" id="MBB6054740.1"/>
    </source>
</evidence>
<reference evidence="6 7" key="1">
    <citation type="submission" date="2020-08" db="EMBL/GenBank/DDBJ databases">
        <title>Genomic Encyclopedia of Type Strains, Phase IV (KMG-IV): sequencing the most valuable type-strain genomes for metagenomic binning, comparative biology and taxonomic classification.</title>
        <authorList>
            <person name="Goeker M."/>
        </authorList>
    </citation>
    <scope>NUCLEOTIDE SEQUENCE [LARGE SCALE GENOMIC DNA]</scope>
    <source>
        <strain evidence="6 7">DSM 22975</strain>
    </source>
</reference>
<dbReference type="AlphaFoldDB" id="A0A841GIP6"/>
<dbReference type="InterPro" id="IPR036390">
    <property type="entry name" value="WH_DNA-bd_sf"/>
</dbReference>
<dbReference type="InterPro" id="IPR000847">
    <property type="entry name" value="LysR_HTH_N"/>
</dbReference>
<accession>A0A841GIP6</accession>
<gene>
    <name evidence="6" type="ORF">HNR75_000612</name>
</gene>
<evidence type="ECO:0000313" key="7">
    <source>
        <dbReference type="Proteomes" id="UP000585721"/>
    </source>
</evidence>
<dbReference type="Pfam" id="PF00126">
    <property type="entry name" value="HTH_1"/>
    <property type="match status" value="1"/>
</dbReference>
<dbReference type="RefSeq" id="WP_188025548.1">
    <property type="nucleotide sequence ID" value="NZ_JACHGR010000002.1"/>
</dbReference>
<dbReference type="PROSITE" id="PS50931">
    <property type="entry name" value="HTH_LYSR"/>
    <property type="match status" value="1"/>
</dbReference>
<evidence type="ECO:0000256" key="1">
    <source>
        <dbReference type="ARBA" id="ARBA00009437"/>
    </source>
</evidence>